<dbReference type="InterPro" id="IPR014001">
    <property type="entry name" value="Helicase_ATP-bd"/>
</dbReference>
<dbReference type="Pfam" id="PF00270">
    <property type="entry name" value="DEAD"/>
    <property type="match status" value="1"/>
</dbReference>
<dbReference type="PANTHER" id="PTHR47957:SF3">
    <property type="entry name" value="ATP-DEPENDENT HELICASE HRQ1"/>
    <property type="match status" value="1"/>
</dbReference>
<dbReference type="OrthoDB" id="9815222at2"/>
<dbReference type="Pfam" id="PF00271">
    <property type="entry name" value="Helicase_C"/>
    <property type="match status" value="1"/>
</dbReference>
<evidence type="ECO:0000259" key="4">
    <source>
        <dbReference type="PROSITE" id="PS51194"/>
    </source>
</evidence>
<accession>A0A7U7G884</accession>
<reference evidence="5 6" key="1">
    <citation type="journal article" date="2014" name="ISME J.">
        <title>Candidatus Competibacter-lineage genomes retrieved from metagenomes reveal functional metabolic diversity.</title>
        <authorList>
            <person name="McIlroy S.J."/>
            <person name="Albertsen M."/>
            <person name="Andresen E.K."/>
            <person name="Saunders A.M."/>
            <person name="Kristiansen R."/>
            <person name="Stokholm-Bjerregaard M."/>
            <person name="Nielsen K.L."/>
            <person name="Nielsen P.H."/>
        </authorList>
    </citation>
    <scope>NUCLEOTIDE SEQUENCE [LARGE SCALE GENOMIC DNA]</scope>
    <source>
        <strain evidence="5 6">Run_B_J11</strain>
    </source>
</reference>
<dbReference type="Proteomes" id="UP000019184">
    <property type="component" value="Unassembled WGS sequence"/>
</dbReference>
<evidence type="ECO:0000259" key="3">
    <source>
        <dbReference type="PROSITE" id="PS51192"/>
    </source>
</evidence>
<organism evidence="5 6">
    <name type="scientific">Candidatus Contendobacter odensis Run_B_J11</name>
    <dbReference type="NCBI Taxonomy" id="1400861"/>
    <lineage>
        <taxon>Bacteria</taxon>
        <taxon>Pseudomonadati</taxon>
        <taxon>Pseudomonadota</taxon>
        <taxon>Gammaproteobacteria</taxon>
        <taxon>Candidatus Competibacteraceae</taxon>
        <taxon>Candidatus Contendibacter</taxon>
    </lineage>
</organism>
<dbReference type="SMART" id="SM00487">
    <property type="entry name" value="DEXDc"/>
    <property type="match status" value="1"/>
</dbReference>
<dbReference type="EMBL" id="CBTK010000022">
    <property type="protein sequence ID" value="CDH43330.1"/>
    <property type="molecule type" value="Genomic_DNA"/>
</dbReference>
<dbReference type="InterPro" id="IPR001650">
    <property type="entry name" value="Helicase_C-like"/>
</dbReference>
<dbReference type="InterPro" id="IPR018973">
    <property type="entry name" value="MZB"/>
</dbReference>
<gene>
    <name evidence="5" type="ORF">BN874_1180005</name>
</gene>
<feature type="domain" description="Helicase ATP-binding" evidence="3">
    <location>
        <begin position="117"/>
        <end position="319"/>
    </location>
</feature>
<proteinExistence type="predicted"/>
<feature type="domain" description="Helicase C-terminal" evidence="4">
    <location>
        <begin position="993"/>
        <end position="1144"/>
    </location>
</feature>
<dbReference type="GO" id="GO:0003676">
    <property type="term" value="F:nucleic acid binding"/>
    <property type="evidence" value="ECO:0007669"/>
    <property type="project" value="InterPro"/>
</dbReference>
<evidence type="ECO:0000313" key="6">
    <source>
        <dbReference type="Proteomes" id="UP000019184"/>
    </source>
</evidence>
<dbReference type="PANTHER" id="PTHR47957">
    <property type="entry name" value="ATP-DEPENDENT HELICASE HRQ1"/>
    <property type="match status" value="1"/>
</dbReference>
<comment type="caution">
    <text evidence="5">The sequence shown here is derived from an EMBL/GenBank/DDBJ whole genome shotgun (WGS) entry which is preliminary data.</text>
</comment>
<dbReference type="Gene3D" id="3.40.50.300">
    <property type="entry name" value="P-loop containing nucleotide triphosphate hydrolases"/>
    <property type="match status" value="2"/>
</dbReference>
<dbReference type="InterPro" id="IPR027417">
    <property type="entry name" value="P-loop_NTPase"/>
</dbReference>
<keyword evidence="1" id="KW-0547">Nucleotide-binding</keyword>
<name>A0A7U7G884_9GAMM</name>
<dbReference type="InterPro" id="IPR011545">
    <property type="entry name" value="DEAD/DEAH_box_helicase_dom"/>
</dbReference>
<dbReference type="GO" id="GO:0036297">
    <property type="term" value="P:interstrand cross-link repair"/>
    <property type="evidence" value="ECO:0007669"/>
    <property type="project" value="TreeGrafter"/>
</dbReference>
<dbReference type="Pfam" id="PF09369">
    <property type="entry name" value="MZB"/>
    <property type="match status" value="1"/>
</dbReference>
<evidence type="ECO:0000256" key="1">
    <source>
        <dbReference type="ARBA" id="ARBA00022741"/>
    </source>
</evidence>
<dbReference type="SUPFAM" id="SSF52540">
    <property type="entry name" value="P-loop containing nucleoside triphosphate hydrolases"/>
    <property type="match status" value="2"/>
</dbReference>
<evidence type="ECO:0000313" key="5">
    <source>
        <dbReference type="EMBL" id="CDH43330.1"/>
    </source>
</evidence>
<dbReference type="GO" id="GO:0006289">
    <property type="term" value="P:nucleotide-excision repair"/>
    <property type="evidence" value="ECO:0007669"/>
    <property type="project" value="TreeGrafter"/>
</dbReference>
<evidence type="ECO:0000256" key="2">
    <source>
        <dbReference type="ARBA" id="ARBA00022840"/>
    </source>
</evidence>
<dbReference type="RefSeq" id="WP_034430381.1">
    <property type="nucleotide sequence ID" value="NZ_CBTK010000022.1"/>
</dbReference>
<sequence>MERSQFYSTLIEQLSRRATHAVLGLCGFRNDALREYLRDLFDRDAGMPGAFLADPVFEASFGWQLAERTLGGLEGKLLHPDLVRALREPQKKGLSEDYSFPARQRPYRHQLQAWQTLIEGSPPRSVLVTSGTGSGKTECFLIPILNDLATELEQRQNAPLIGVRALFLYPLNALIKSQKDRLVAWSEPFRGGLHFCLYNGDTPEQAKSDWLCEVADRRTLRKDPPPLLITNATMLEYLLVRNEDRPIIEQSQGQLRWIVIDEAHTYIGSQAAELTLLLRRVLHTFGCHPGEVRFIATSATLGDATEASRRHLAEFLADVAGVSVDRVRVIEGQRQTPALPETLQKLNQPFPNLATLRAASPVERFTALASNQPLRAVREQLVKEASRLSQLACILLDNDEAPARREALQWLDLCTTAINAQDEPFLPLRGHFFQRTVSGLWVCANSACSGRANTALDHADWPFGAIFLERREHCSHCDYPVFDLVQCGECKAEYLSAVEVHEKGQEWLRPQEYDQDEDEFQQELEPLANDEEENEAKESNTISTKQPRLLTSFAQANVWNWRLAQDHSLDLSGQKGILIQLRIPGENGLECPVCREKNGERKLFNPVRVGAPFLLGVAIPTLLEAMPPLADKLEALPLDGRRLITFTDSRQGTARIAVKLQQESERDYVRSLLYHSLIASVQPADPNQVQKIQVEIKALEPLVRANPGLRSILGQKRQELAKLEAQPLGRLTWEEAENKLFNTDDFKRWLLPTLKELTFDLPERQLVKLCLLREFFVRPKRQFSLEGLGLVQLHYPGLDKAEPPAVMQQRGIKPEEWRALLQMTIDYFMRSGKPMIQATPDVTRWLSYPGWPSVLIPPGKFITDRKTQRSWPSTYSRRAKDNRLIRLLSHVFHLDIEIKEQGSQIDEMLIAIWDGIRPLLSQTESGFQLELEKQAVFTEVREAWFCLMTRRLLPVTFREITPYLPVLPAPAALIQCQRVVMPRVPYPFWFGRDPEEADAWLESDPQVQTLRALGAWPDLSDRLARHRRYFRAVEHSAQISGPELTRCETAFKAGQINLLSCSTTMEMGVDIGGLTAVAMNNVPPHPANFLQRAGRAGRRGETAALSFTLCKATPQGEAVFQNPLWPFISRLGLPRVALHSEPIIQRHLNALSLAAFLRDRAPDIRRLHTGWFFETADEQTSAPCYRFIAWCEEVESTASLSDGLTALTHRTVLAGQSSAYLLGRTAEMMRRATERWLRELNALLDQKKMVQSNEDDRKAQQAVEIQLKRLRGEYLLGELANLGFLPGYGFPSDVVQLVTTTLESLKLSSNEREDNRSRRAGYPSRNLAIAIRDYAPGTDTVLGGRVYRSGGVTLNWQLPAELEAAPEIQNLRWVWRCKSCGSNGTRLTMPERCPHCGERDGNKLTRYRYIQPAGFAVDIRDKPHNNITVPQYIPVRDPLIALEDADWMPLPNPALGRYRMTMQGSLFHHSAGLNNQGYALCLRCGLADSENEQEGVLPTIFKNHKRLRGGRLNDREKICPGNEESSWAILRGVRLGIATHTEVFELQLHDLDGKPVEQIAAYTVAVALRRALCLHLGIEEAEVGALAASSRSVDKKQKISSIYLYDTAMGGAGYSTQIVAHLSALLRQARQILECPRDCDMACQSCLLTHDTQHHLDDLNRHTAIALLSEPFLTALDLPEELRVFGPHSQLEMEPLPLALNREWQQQTVQELRIYLGGKARDWEPLAWRLRDDLTRWRQTDAIIQLITPATTLSKLNSSQRDELAALIAYTGAELYRSLDLIQVGDLPLMVELGSANQQIRWAASHADALIPRPHWDGGESGGPLVRVIDNQPLSPLPETWRHLDSAEIRQPVPGVIALTITRELDGPSADFGGRAWTLLEQRVPALAEYLNENAPLQAVHYTDRYLRSPLAIVLLYELLNGLACYSGGLQQTTDIQIETTNLDRTDTKPSRWLFHDWRDGEDRRQVVETWFAETWPTFAWREAPLHKRPHARELTLTWSNDHRWTIRLDQGFGYWGIAPGVRPEFPFDNDVARQVEKLRKSCFLLEPLNANYPTYWHCNRN</sequence>
<dbReference type="PROSITE" id="PS51194">
    <property type="entry name" value="HELICASE_CTER"/>
    <property type="match status" value="1"/>
</dbReference>
<keyword evidence="6" id="KW-1185">Reference proteome</keyword>
<evidence type="ECO:0008006" key="7">
    <source>
        <dbReference type="Google" id="ProtNLM"/>
    </source>
</evidence>
<dbReference type="GO" id="GO:0043138">
    <property type="term" value="F:3'-5' DNA helicase activity"/>
    <property type="evidence" value="ECO:0007669"/>
    <property type="project" value="TreeGrafter"/>
</dbReference>
<dbReference type="GO" id="GO:0005524">
    <property type="term" value="F:ATP binding"/>
    <property type="evidence" value="ECO:0007669"/>
    <property type="project" value="UniProtKB-KW"/>
</dbReference>
<dbReference type="SMART" id="SM00490">
    <property type="entry name" value="HELICc"/>
    <property type="match status" value="1"/>
</dbReference>
<dbReference type="PROSITE" id="PS51192">
    <property type="entry name" value="HELICASE_ATP_BIND_1"/>
    <property type="match status" value="1"/>
</dbReference>
<protein>
    <recommendedName>
        <fullName evidence="7">DEAD/DEAH box helicase</fullName>
    </recommendedName>
</protein>
<keyword evidence="2" id="KW-0067">ATP-binding</keyword>